<dbReference type="GO" id="GO:0000978">
    <property type="term" value="F:RNA polymerase II cis-regulatory region sequence-specific DNA binding"/>
    <property type="evidence" value="ECO:0007669"/>
    <property type="project" value="TreeGrafter"/>
</dbReference>
<dbReference type="Pfam" id="PF00249">
    <property type="entry name" value="Myb_DNA-binding"/>
    <property type="match status" value="3"/>
</dbReference>
<dbReference type="SUPFAM" id="SSF46689">
    <property type="entry name" value="Homeodomain-like"/>
    <property type="match status" value="3"/>
</dbReference>
<feature type="domain" description="HTH myb-type" evidence="7">
    <location>
        <begin position="359"/>
        <end position="406"/>
    </location>
</feature>
<dbReference type="PANTHER" id="PTHR46621:SF1">
    <property type="entry name" value="SNRNA-ACTIVATING PROTEIN COMPLEX SUBUNIT 4"/>
    <property type="match status" value="1"/>
</dbReference>
<accession>A0A8S0W2V0</accession>
<dbReference type="Gene3D" id="1.10.10.60">
    <property type="entry name" value="Homeodomain-like"/>
    <property type="match status" value="3"/>
</dbReference>
<dbReference type="InterPro" id="IPR001005">
    <property type="entry name" value="SANT/Myb"/>
</dbReference>
<dbReference type="PROSITE" id="PS50090">
    <property type="entry name" value="MYB_LIKE"/>
    <property type="match status" value="4"/>
</dbReference>
<name>A0A8S0W2V0_CYCAE</name>
<keyword evidence="1" id="KW-0805">Transcription regulation</keyword>
<dbReference type="InterPro" id="IPR017930">
    <property type="entry name" value="Myb_dom"/>
</dbReference>
<feature type="domain" description="HTH myb-type" evidence="7">
    <location>
        <begin position="300"/>
        <end position="354"/>
    </location>
</feature>
<dbReference type="InterPro" id="IPR051575">
    <property type="entry name" value="Myb-like_DNA-bd"/>
</dbReference>
<dbReference type="InterPro" id="IPR017956">
    <property type="entry name" value="AT_hook_DNA-bd_motif"/>
</dbReference>
<feature type="region of interest" description="Disordered" evidence="5">
    <location>
        <begin position="503"/>
        <end position="784"/>
    </location>
</feature>
<proteinExistence type="predicted"/>
<feature type="domain" description="Myb-like" evidence="6">
    <location>
        <begin position="195"/>
        <end position="243"/>
    </location>
</feature>
<keyword evidence="4" id="KW-0539">Nucleus</keyword>
<dbReference type="InterPro" id="IPR009057">
    <property type="entry name" value="Homeodomain-like_sf"/>
</dbReference>
<dbReference type="SMART" id="SM00717">
    <property type="entry name" value="SANT"/>
    <property type="match status" value="5"/>
</dbReference>
<keyword evidence="3" id="KW-0804">Transcription</keyword>
<feature type="region of interest" description="Disordered" evidence="5">
    <location>
        <begin position="446"/>
        <end position="488"/>
    </location>
</feature>
<dbReference type="PRINTS" id="PR00929">
    <property type="entry name" value="ATHOOK"/>
</dbReference>
<dbReference type="OrthoDB" id="2143914at2759"/>
<evidence type="ECO:0000256" key="1">
    <source>
        <dbReference type="ARBA" id="ARBA00023015"/>
    </source>
</evidence>
<feature type="domain" description="Myb-like" evidence="6">
    <location>
        <begin position="255"/>
        <end position="299"/>
    </location>
</feature>
<dbReference type="GO" id="GO:0019185">
    <property type="term" value="C:snRNA-activating protein complex"/>
    <property type="evidence" value="ECO:0007669"/>
    <property type="project" value="TreeGrafter"/>
</dbReference>
<feature type="compositionally biased region" description="Polar residues" evidence="5">
    <location>
        <begin position="503"/>
        <end position="513"/>
    </location>
</feature>
<dbReference type="GO" id="GO:0042795">
    <property type="term" value="P:snRNA transcription by RNA polymerase II"/>
    <property type="evidence" value="ECO:0007669"/>
    <property type="project" value="TreeGrafter"/>
</dbReference>
<sequence length="784" mass="85331">MKASAEGTPSQTPLSDSSQGTQISPEQLQHALDANKRLQQILSQRAEALEVELREVDQLLSASSVEDGLDDPESEVYVAGAKKATGLFPPSEFLNPVSPFYEDAAKRSAYIANTSPHPMKAKDIEALADAVKRENERLQAYQQRSGPCAKNETIIDLNNNVEGLDWMRIAERVSDSSSVKRSAAECRVTWVADKHPRINHAKWSDAEVDKLHGLLFEHGKHKEAVNWVEISRKLGTNRTPIDCMRQSLPRHRHFWTLEADQKLIKAVQSCGIDNWMLVARKVSESATAGQCQTRWYKSLDPGLKRGSWTEEEDNRLRKAVAGFGTSWVQVAAAIPGRTNDQCRERWVEQLNPSASKLVWTEEDDKVLIESVKDLGHQWKAVCLRVGNGKTGPNCRMRYEKLQRSLKKQASPIPGPSSAPMSFQSDIPVFSRIPPVALLAQHDEGSFGRYTPSTTPVPTLRPQARAVGKGKNKKTTAVSFTPTIPGDFAKDVECTPLTSALQRSNGAATLQTPENLDGGDGAAAATPYPRPKPRPVPQVKDSVPGQAVAEVAPDLTRKNAEPSACTPADNSMPASQLGSKYAVKTTPPKRGRKRKEDSDEAQYAPSIPTRSSKRLRMTRASKSSLENTNPGDVEDLPGSAPSMIGNSELEADAQASEAVQQLSKRGRKRKLDTDTPVAFVSESNTLGPDEEQAGDQQLVSLPAPLTTEEAPGPDANNVTPAKRKRGRPRKVPAPLSTTPADSLAPAAPVTLSELPDPLTTTGEAVVPVKRGRGRPRKAQQASENT</sequence>
<dbReference type="GO" id="GO:0001006">
    <property type="term" value="F:RNA polymerase III type 3 promoter sequence-specific DNA binding"/>
    <property type="evidence" value="ECO:0007669"/>
    <property type="project" value="TreeGrafter"/>
</dbReference>
<evidence type="ECO:0000256" key="4">
    <source>
        <dbReference type="ARBA" id="ARBA00023242"/>
    </source>
</evidence>
<dbReference type="AlphaFoldDB" id="A0A8S0W2V0"/>
<feature type="region of interest" description="Disordered" evidence="5">
    <location>
        <begin position="1"/>
        <end position="31"/>
    </location>
</feature>
<evidence type="ECO:0000256" key="3">
    <source>
        <dbReference type="ARBA" id="ARBA00023163"/>
    </source>
</evidence>
<dbReference type="GO" id="GO:0042796">
    <property type="term" value="P:snRNA transcription by RNA polymerase III"/>
    <property type="evidence" value="ECO:0007669"/>
    <property type="project" value="TreeGrafter"/>
</dbReference>
<dbReference type="CDD" id="cd00167">
    <property type="entry name" value="SANT"/>
    <property type="match status" value="4"/>
</dbReference>
<evidence type="ECO:0000313" key="8">
    <source>
        <dbReference type="EMBL" id="CAA7260194.1"/>
    </source>
</evidence>
<keyword evidence="9" id="KW-1185">Reference proteome</keyword>
<dbReference type="PANTHER" id="PTHR46621">
    <property type="entry name" value="SNRNA-ACTIVATING PROTEIN COMPLEX SUBUNIT 4"/>
    <property type="match status" value="1"/>
</dbReference>
<feature type="domain" description="Myb-like" evidence="6">
    <location>
        <begin position="351"/>
        <end position="402"/>
    </location>
</feature>
<evidence type="ECO:0000259" key="6">
    <source>
        <dbReference type="PROSITE" id="PS50090"/>
    </source>
</evidence>
<feature type="compositionally biased region" description="Polar residues" evidence="5">
    <location>
        <begin position="619"/>
        <end position="629"/>
    </location>
</feature>
<keyword evidence="2" id="KW-0238">DNA-binding</keyword>
<evidence type="ECO:0000256" key="5">
    <source>
        <dbReference type="SAM" id="MobiDB-lite"/>
    </source>
</evidence>
<feature type="compositionally biased region" description="Polar residues" evidence="5">
    <location>
        <begin position="7"/>
        <end position="27"/>
    </location>
</feature>
<feature type="compositionally biased region" description="Polar residues" evidence="5">
    <location>
        <begin position="567"/>
        <end position="577"/>
    </location>
</feature>
<comment type="caution">
    <text evidence="8">The sequence shown here is derived from an EMBL/GenBank/DDBJ whole genome shotgun (WGS) entry which is preliminary data.</text>
</comment>
<evidence type="ECO:0000313" key="9">
    <source>
        <dbReference type="Proteomes" id="UP000467700"/>
    </source>
</evidence>
<dbReference type="Proteomes" id="UP000467700">
    <property type="component" value="Unassembled WGS sequence"/>
</dbReference>
<feature type="domain" description="Myb-like" evidence="6">
    <location>
        <begin position="300"/>
        <end position="350"/>
    </location>
</feature>
<gene>
    <name evidence="8" type="ORF">AAE3_LOCUS1974</name>
</gene>
<evidence type="ECO:0000259" key="7">
    <source>
        <dbReference type="PROSITE" id="PS51294"/>
    </source>
</evidence>
<reference evidence="8 9" key="1">
    <citation type="submission" date="2020-01" db="EMBL/GenBank/DDBJ databases">
        <authorList>
            <person name="Gupta K D."/>
        </authorList>
    </citation>
    <scope>NUCLEOTIDE SEQUENCE [LARGE SCALE GENOMIC DNA]</scope>
</reference>
<feature type="compositionally biased region" description="Basic residues" evidence="5">
    <location>
        <begin position="720"/>
        <end position="729"/>
    </location>
</feature>
<dbReference type="EMBL" id="CACVBS010000028">
    <property type="protein sequence ID" value="CAA7260194.1"/>
    <property type="molecule type" value="Genomic_DNA"/>
</dbReference>
<dbReference type="SMART" id="SM00384">
    <property type="entry name" value="AT_hook"/>
    <property type="match status" value="2"/>
</dbReference>
<evidence type="ECO:0000256" key="2">
    <source>
        <dbReference type="ARBA" id="ARBA00023125"/>
    </source>
</evidence>
<organism evidence="8 9">
    <name type="scientific">Cyclocybe aegerita</name>
    <name type="common">Black poplar mushroom</name>
    <name type="synonym">Agrocybe aegerita</name>
    <dbReference type="NCBI Taxonomy" id="1973307"/>
    <lineage>
        <taxon>Eukaryota</taxon>
        <taxon>Fungi</taxon>
        <taxon>Dikarya</taxon>
        <taxon>Basidiomycota</taxon>
        <taxon>Agaricomycotina</taxon>
        <taxon>Agaricomycetes</taxon>
        <taxon>Agaricomycetidae</taxon>
        <taxon>Agaricales</taxon>
        <taxon>Agaricineae</taxon>
        <taxon>Bolbitiaceae</taxon>
        <taxon>Cyclocybe</taxon>
    </lineage>
</organism>
<protein>
    <submittedName>
        <fullName evidence="8">Uncharacterized protein</fullName>
    </submittedName>
</protein>
<dbReference type="PROSITE" id="PS51294">
    <property type="entry name" value="HTH_MYB"/>
    <property type="match status" value="2"/>
</dbReference>